<keyword evidence="1" id="KW-0472">Membrane</keyword>
<sequence length="58" mass="6389">MLAVSFFFVLAGGILLFVGIMGLFLNRLTGQRSNQKRWLVLSSGGFICFLLGMLMAMT</sequence>
<keyword evidence="1" id="KW-1133">Transmembrane helix</keyword>
<dbReference type="AlphaFoldDB" id="A0A1M4YAJ7"/>
<dbReference type="EMBL" id="FQUY01000010">
    <property type="protein sequence ID" value="SHF02648.1"/>
    <property type="molecule type" value="Genomic_DNA"/>
</dbReference>
<proteinExistence type="predicted"/>
<evidence type="ECO:0000256" key="1">
    <source>
        <dbReference type="SAM" id="Phobius"/>
    </source>
</evidence>
<accession>A0A1M4YAJ7</accession>
<reference evidence="3" key="1">
    <citation type="submission" date="2016-11" db="EMBL/GenBank/DDBJ databases">
        <authorList>
            <person name="Varghese N."/>
            <person name="Submissions S."/>
        </authorList>
    </citation>
    <scope>NUCLEOTIDE SEQUENCE [LARGE SCALE GENOMIC DNA]</scope>
    <source>
        <strain evidence="3">DSM 12395</strain>
    </source>
</reference>
<protein>
    <submittedName>
        <fullName evidence="2">Uncharacterized protein</fullName>
    </submittedName>
</protein>
<feature type="transmembrane region" description="Helical" evidence="1">
    <location>
        <begin position="38"/>
        <end position="57"/>
    </location>
</feature>
<name>A0A1M4YAJ7_9FIRM</name>
<keyword evidence="3" id="KW-1185">Reference proteome</keyword>
<evidence type="ECO:0000313" key="3">
    <source>
        <dbReference type="Proteomes" id="UP000184148"/>
    </source>
</evidence>
<feature type="transmembrane region" description="Helical" evidence="1">
    <location>
        <begin position="6"/>
        <end position="26"/>
    </location>
</feature>
<evidence type="ECO:0000313" key="2">
    <source>
        <dbReference type="EMBL" id="SHF02648.1"/>
    </source>
</evidence>
<dbReference type="Proteomes" id="UP000184148">
    <property type="component" value="Unassembled WGS sequence"/>
</dbReference>
<dbReference type="STRING" id="1121429.SAMN02745133_01656"/>
<gene>
    <name evidence="2" type="ORF">SAMN02745133_01656</name>
</gene>
<organism evidence="2 3">
    <name type="scientific">Desulforamulus putei DSM 12395</name>
    <dbReference type="NCBI Taxonomy" id="1121429"/>
    <lineage>
        <taxon>Bacteria</taxon>
        <taxon>Bacillati</taxon>
        <taxon>Bacillota</taxon>
        <taxon>Clostridia</taxon>
        <taxon>Eubacteriales</taxon>
        <taxon>Peptococcaceae</taxon>
        <taxon>Desulforamulus</taxon>
    </lineage>
</organism>
<keyword evidence="1" id="KW-0812">Transmembrane</keyword>
<dbReference type="RefSeq" id="WP_200798149.1">
    <property type="nucleotide sequence ID" value="NZ_FQUY01000010.1"/>
</dbReference>